<dbReference type="Gene3D" id="1.10.287.130">
    <property type="match status" value="1"/>
</dbReference>
<feature type="transmembrane region" description="Helical" evidence="10">
    <location>
        <begin position="5"/>
        <end position="27"/>
    </location>
</feature>
<evidence type="ECO:0000313" key="17">
    <source>
        <dbReference type="EMBL" id="CAB5015906.1"/>
    </source>
</evidence>
<dbReference type="InterPro" id="IPR005467">
    <property type="entry name" value="His_kinase_dom"/>
</dbReference>
<evidence type="ECO:0000256" key="8">
    <source>
        <dbReference type="ARBA" id="ARBA00023012"/>
    </source>
</evidence>
<evidence type="ECO:0000256" key="6">
    <source>
        <dbReference type="ARBA" id="ARBA00022679"/>
    </source>
</evidence>
<keyword evidence="8" id="KW-0902">Two-component regulatory system</keyword>
<evidence type="ECO:0000256" key="3">
    <source>
        <dbReference type="ARBA" id="ARBA00012438"/>
    </source>
</evidence>
<feature type="transmembrane region" description="Helical" evidence="10">
    <location>
        <begin position="47"/>
        <end position="70"/>
    </location>
</feature>
<dbReference type="EMBL" id="CAEZYC010000005">
    <property type="protein sequence ID" value="CAB4698852.1"/>
    <property type="molecule type" value="Genomic_DNA"/>
</dbReference>
<accession>A0A6J7QFP1</accession>
<dbReference type="GO" id="GO:0005886">
    <property type="term" value="C:plasma membrane"/>
    <property type="evidence" value="ECO:0007669"/>
    <property type="project" value="UniProtKB-SubCell"/>
</dbReference>
<dbReference type="InterPro" id="IPR050980">
    <property type="entry name" value="2C_sensor_his_kinase"/>
</dbReference>
<dbReference type="EMBL" id="CAFBIX010000006">
    <property type="protein sequence ID" value="CAB4846509.1"/>
    <property type="molecule type" value="Genomic_DNA"/>
</dbReference>
<gene>
    <name evidence="14" type="ORF">UFOPK2648_00204</name>
    <name evidence="15" type="ORF">UFOPK3037_00368</name>
    <name evidence="16" type="ORF">UFOPK3278_00338</name>
    <name evidence="13" type="ORF">UFOPK3406_01058</name>
    <name evidence="12" type="ORF">UFOPK3925_00116</name>
    <name evidence="17" type="ORF">UFOPK4097_00613</name>
    <name evidence="18" type="ORF">UFOPK4301_00720</name>
</gene>
<dbReference type="EMBL" id="CAESAD010000001">
    <property type="protein sequence ID" value="CAB4330379.1"/>
    <property type="molecule type" value="Genomic_DNA"/>
</dbReference>
<keyword evidence="9" id="KW-0843">Virulence</keyword>
<dbReference type="SMART" id="SM00388">
    <property type="entry name" value="HisKA"/>
    <property type="match status" value="1"/>
</dbReference>
<keyword evidence="6" id="KW-0808">Transferase</keyword>
<evidence type="ECO:0000313" key="18">
    <source>
        <dbReference type="EMBL" id="CAB5048953.1"/>
    </source>
</evidence>
<dbReference type="CDD" id="cd00082">
    <property type="entry name" value="HisKA"/>
    <property type="match status" value="1"/>
</dbReference>
<organism evidence="17">
    <name type="scientific">freshwater metagenome</name>
    <dbReference type="NCBI Taxonomy" id="449393"/>
    <lineage>
        <taxon>unclassified sequences</taxon>
        <taxon>metagenomes</taxon>
        <taxon>ecological metagenomes</taxon>
    </lineage>
</organism>
<evidence type="ECO:0000256" key="7">
    <source>
        <dbReference type="ARBA" id="ARBA00022777"/>
    </source>
</evidence>
<evidence type="ECO:0000313" key="14">
    <source>
        <dbReference type="EMBL" id="CAB4698852.1"/>
    </source>
</evidence>
<keyword evidence="4" id="KW-1003">Cell membrane</keyword>
<evidence type="ECO:0000256" key="1">
    <source>
        <dbReference type="ARBA" id="ARBA00000085"/>
    </source>
</evidence>
<keyword evidence="5" id="KW-0597">Phosphoprotein</keyword>
<reference evidence="17" key="1">
    <citation type="submission" date="2020-05" db="EMBL/GenBank/DDBJ databases">
        <authorList>
            <person name="Chiriac C."/>
            <person name="Salcher M."/>
            <person name="Ghai R."/>
            <person name="Kavagutti S V."/>
        </authorList>
    </citation>
    <scope>NUCLEOTIDE SEQUENCE</scope>
</reference>
<evidence type="ECO:0000313" key="12">
    <source>
        <dbReference type="EMBL" id="CAB4330379.1"/>
    </source>
</evidence>
<dbReference type="InterPro" id="IPR036890">
    <property type="entry name" value="HATPase_C_sf"/>
</dbReference>
<sequence length="332" mass="36281">MEQRLFRFFAISIIPFVLLLGLFAITLLRRSEMIGNLALAWTNSTLITFGVQAMITLTATLVVIAAKLLAKLSIAPVKMMLTEVNNVTIRQEIHEPRLTGIHEIDVTLQNLFQSASDAQQRLSSERTLAADVSHQLRSPLTALSLRLEQIAQESEGTNVQAEANAALGQVDRLVRLVEGLLTTWRSTSERELTEINVSELLAKASARWRDRLATVSRNIEIASTPNLIALGTPEIQELALSVLIENSLQHGAGTIRISAREYQSWILIEVSDQGDGIKGDAEVSLMVKGNTTGGTGLGLAWARTQISIDGGRLELRNLKPAAFGIFLIAANR</sequence>
<dbReference type="InterPro" id="IPR003661">
    <property type="entry name" value="HisK_dim/P_dom"/>
</dbReference>
<keyword evidence="10" id="KW-0472">Membrane</keyword>
<dbReference type="EMBL" id="CAFBPK010000007">
    <property type="protein sequence ID" value="CAB5015906.1"/>
    <property type="molecule type" value="Genomic_DNA"/>
</dbReference>
<dbReference type="PROSITE" id="PS50109">
    <property type="entry name" value="HIS_KIN"/>
    <property type="match status" value="1"/>
</dbReference>
<dbReference type="PANTHER" id="PTHR44936:SF9">
    <property type="entry name" value="SENSOR PROTEIN CREC"/>
    <property type="match status" value="1"/>
</dbReference>
<protein>
    <recommendedName>
        <fullName evidence="3">histidine kinase</fullName>
        <ecNumber evidence="3">2.7.13.3</ecNumber>
    </recommendedName>
</protein>
<dbReference type="PANTHER" id="PTHR44936">
    <property type="entry name" value="SENSOR PROTEIN CREC"/>
    <property type="match status" value="1"/>
</dbReference>
<evidence type="ECO:0000256" key="4">
    <source>
        <dbReference type="ARBA" id="ARBA00022475"/>
    </source>
</evidence>
<dbReference type="InterPro" id="IPR004358">
    <property type="entry name" value="Sig_transdc_His_kin-like_C"/>
</dbReference>
<dbReference type="SUPFAM" id="SSF47384">
    <property type="entry name" value="Homodimeric domain of signal transducing histidine kinase"/>
    <property type="match status" value="1"/>
</dbReference>
<dbReference type="Pfam" id="PF02518">
    <property type="entry name" value="HATPase_c"/>
    <property type="match status" value="1"/>
</dbReference>
<dbReference type="InterPro" id="IPR036097">
    <property type="entry name" value="HisK_dim/P_sf"/>
</dbReference>
<dbReference type="EMBL" id="CAFBQG010000075">
    <property type="protein sequence ID" value="CAB5048953.1"/>
    <property type="molecule type" value="Genomic_DNA"/>
</dbReference>
<keyword evidence="10" id="KW-1133">Transmembrane helix</keyword>
<dbReference type="GO" id="GO:0000155">
    <property type="term" value="F:phosphorelay sensor kinase activity"/>
    <property type="evidence" value="ECO:0007669"/>
    <property type="project" value="InterPro"/>
</dbReference>
<name>A0A6J7QFP1_9ZZZZ</name>
<evidence type="ECO:0000313" key="15">
    <source>
        <dbReference type="EMBL" id="CAB4797040.1"/>
    </source>
</evidence>
<dbReference type="PRINTS" id="PR00344">
    <property type="entry name" value="BCTRLSENSOR"/>
</dbReference>
<dbReference type="SUPFAM" id="SSF55874">
    <property type="entry name" value="ATPase domain of HSP90 chaperone/DNA topoisomerase II/histidine kinase"/>
    <property type="match status" value="1"/>
</dbReference>
<comment type="subcellular location">
    <subcellularLocation>
        <location evidence="2">Cell membrane</location>
        <topology evidence="2">Multi-pass membrane protein</topology>
    </subcellularLocation>
</comment>
<keyword evidence="10" id="KW-0812">Transmembrane</keyword>
<dbReference type="InterPro" id="IPR003594">
    <property type="entry name" value="HATPase_dom"/>
</dbReference>
<evidence type="ECO:0000256" key="9">
    <source>
        <dbReference type="ARBA" id="ARBA00023026"/>
    </source>
</evidence>
<dbReference type="EMBL" id="CAESAI010000027">
    <property type="protein sequence ID" value="CAB4341740.1"/>
    <property type="molecule type" value="Genomic_DNA"/>
</dbReference>
<dbReference type="EMBL" id="CAFAAO010000003">
    <property type="protein sequence ID" value="CAB4797040.1"/>
    <property type="molecule type" value="Genomic_DNA"/>
</dbReference>
<evidence type="ECO:0000313" key="13">
    <source>
        <dbReference type="EMBL" id="CAB4341740.1"/>
    </source>
</evidence>
<feature type="domain" description="Histidine kinase" evidence="11">
    <location>
        <begin position="131"/>
        <end position="331"/>
    </location>
</feature>
<comment type="catalytic activity">
    <reaction evidence="1">
        <text>ATP + protein L-histidine = ADP + protein N-phospho-L-histidine.</text>
        <dbReference type="EC" id="2.7.13.3"/>
    </reaction>
</comment>
<proteinExistence type="predicted"/>
<evidence type="ECO:0000313" key="16">
    <source>
        <dbReference type="EMBL" id="CAB4846509.1"/>
    </source>
</evidence>
<evidence type="ECO:0000256" key="5">
    <source>
        <dbReference type="ARBA" id="ARBA00022553"/>
    </source>
</evidence>
<dbReference type="Gene3D" id="3.30.565.10">
    <property type="entry name" value="Histidine kinase-like ATPase, C-terminal domain"/>
    <property type="match status" value="1"/>
</dbReference>
<dbReference type="Pfam" id="PF00512">
    <property type="entry name" value="HisKA"/>
    <property type="match status" value="1"/>
</dbReference>
<evidence type="ECO:0000259" key="11">
    <source>
        <dbReference type="PROSITE" id="PS50109"/>
    </source>
</evidence>
<evidence type="ECO:0000256" key="10">
    <source>
        <dbReference type="SAM" id="Phobius"/>
    </source>
</evidence>
<keyword evidence="7" id="KW-0418">Kinase</keyword>
<dbReference type="EC" id="2.7.13.3" evidence="3"/>
<dbReference type="AlphaFoldDB" id="A0A6J7QFP1"/>
<evidence type="ECO:0000256" key="2">
    <source>
        <dbReference type="ARBA" id="ARBA00004651"/>
    </source>
</evidence>